<dbReference type="InterPro" id="IPR004311">
    <property type="entry name" value="Vacuolating_cytotoxin_put"/>
</dbReference>
<evidence type="ECO:0000256" key="1">
    <source>
        <dbReference type="SAM" id="SignalP"/>
    </source>
</evidence>
<protein>
    <submittedName>
        <fullName evidence="3">Autotransporter domain-containing protein</fullName>
    </submittedName>
</protein>
<proteinExistence type="predicted"/>
<dbReference type="Proteomes" id="UP000029878">
    <property type="component" value="Unassembled WGS sequence"/>
</dbReference>
<sequence length="618" mass="66030">MKIKSYVLSGVLLGISHIMYAGDIQNDIYNLNNRNNASNEIFYSNNMGTTYTGWAWGKDFTQTYENGTLIIGNISKDPNANNMHWFGRGGDIGFINATFNAKEVYITGTLGSGNSLRTGGGANLTFNANSNLTLDNAYIHINRAGTQNSTTSLNGQTINIKNSEFNIENINGGGINIGSANTNNIILDNTHIKMDGGQINVIAKNSKLNFGAINIVNGTLDLTQANYTELTTHSINMTNSSFRSNELNMLGDIVNGRFVPTQTPAYGADPLQNLGNSGQDFTADSVVIDDNNSTLKAVNATIGELSFKGAALSGATKKLTATISGKLNITTLTNPYHWAGVGFTSELDVKEASEVNIGTINHQNYTSGSTIRVNTENKLVVENISFSTDGISGSNGRVELNSSNGDVVVRNVVGCNGSCTGGLGIRPLNILKISGKNFYGGNIEAIGLTTAGSNSTLDLTGVMGTKFIDIFSIRSGTLKASDFHINNFVVYKGNSYSVVDQNIGKSFINYLSMELGTSDTADGADIRFTGGGEILNFNVIDARPTSFIHMSGDKAKKINYVNTNIMNIKEAEVNLHNGIFNTIVSQKGQTAIASNTKIVANALNVNELLHIKDSSKHS</sequence>
<organism evidence="3 4">
    <name type="scientific">Helicobacter trogontum</name>
    <dbReference type="NCBI Taxonomy" id="50960"/>
    <lineage>
        <taxon>Bacteria</taxon>
        <taxon>Pseudomonadati</taxon>
        <taxon>Campylobacterota</taxon>
        <taxon>Epsilonproteobacteria</taxon>
        <taxon>Campylobacterales</taxon>
        <taxon>Helicobacteraceae</taxon>
        <taxon>Helicobacter</taxon>
    </lineage>
</organism>
<feature type="non-terminal residue" evidence="3">
    <location>
        <position position="618"/>
    </location>
</feature>
<dbReference type="EMBL" id="JRPL02000009">
    <property type="protein sequence ID" value="TLD83371.1"/>
    <property type="molecule type" value="Genomic_DNA"/>
</dbReference>
<keyword evidence="1" id="KW-0732">Signal</keyword>
<dbReference type="AlphaFoldDB" id="A0A4U8SBL8"/>
<feature type="chain" id="PRO_5021034060" evidence="1">
    <location>
        <begin position="22"/>
        <end position="618"/>
    </location>
</feature>
<accession>A0A4U8SBL8</accession>
<reference evidence="3 4" key="1">
    <citation type="journal article" date="2014" name="Genome Announc.">
        <title>Draft genome sequences of eight enterohepatic helicobacter species isolated from both laboratory and wild rodents.</title>
        <authorList>
            <person name="Sheh A."/>
            <person name="Shen Z."/>
            <person name="Fox J.G."/>
        </authorList>
    </citation>
    <scope>NUCLEOTIDE SEQUENCE [LARGE SCALE GENOMIC DNA]</scope>
    <source>
        <strain evidence="3 4">ATCC 700114</strain>
    </source>
</reference>
<dbReference type="RefSeq" id="WP_201798950.1">
    <property type="nucleotide sequence ID" value="NZ_JRPL02000009.1"/>
</dbReference>
<gene>
    <name evidence="3" type="ORF">LS81_005385</name>
</gene>
<dbReference type="Pfam" id="PF03077">
    <property type="entry name" value="VacA2"/>
    <property type="match status" value="1"/>
</dbReference>
<name>A0A4U8SBL8_9HELI</name>
<comment type="caution">
    <text evidence="3">The sequence shown here is derived from an EMBL/GenBank/DDBJ whole genome shotgun (WGS) entry which is preliminary data.</text>
</comment>
<feature type="signal peptide" evidence="1">
    <location>
        <begin position="1"/>
        <end position="21"/>
    </location>
</feature>
<evidence type="ECO:0000313" key="3">
    <source>
        <dbReference type="EMBL" id="TLD83371.1"/>
    </source>
</evidence>
<feature type="domain" description="Vacuolating cytotoxin putative" evidence="2">
    <location>
        <begin position="90"/>
        <end position="149"/>
    </location>
</feature>
<evidence type="ECO:0000313" key="4">
    <source>
        <dbReference type="Proteomes" id="UP000029878"/>
    </source>
</evidence>
<evidence type="ECO:0000259" key="2">
    <source>
        <dbReference type="Pfam" id="PF03077"/>
    </source>
</evidence>